<name>A0A7V0T4P6_UNCW3</name>
<sequence>MPEPGLRILIISIPSALPLTSQAARQLYHIRRRAQSPAAVTVGPNPLVGGFATLRYSLPKAGPSAVTVYDVTGRSVAVTRTPGHLATGSLSLDMRSLSAGIYLVKVEAGDYSATQKLVVQK</sequence>
<organism evidence="2">
    <name type="scientific">candidate division WOR-3 bacterium</name>
    <dbReference type="NCBI Taxonomy" id="2052148"/>
    <lineage>
        <taxon>Bacteria</taxon>
        <taxon>Bacteria division WOR-3</taxon>
    </lineage>
</organism>
<gene>
    <name evidence="2" type="ORF">ENN51_02370</name>
</gene>
<protein>
    <submittedName>
        <fullName evidence="2">T9SS type A sorting domain-containing protein</fullName>
    </submittedName>
</protein>
<comment type="caution">
    <text evidence="2">The sequence shown here is derived from an EMBL/GenBank/DDBJ whole genome shotgun (WGS) entry which is preliminary data.</text>
</comment>
<dbReference type="EMBL" id="DSBX01000091">
    <property type="protein sequence ID" value="HDQ99117.1"/>
    <property type="molecule type" value="Genomic_DNA"/>
</dbReference>
<dbReference type="NCBIfam" id="TIGR04183">
    <property type="entry name" value="Por_Secre_tail"/>
    <property type="match status" value="1"/>
</dbReference>
<dbReference type="Proteomes" id="UP000885672">
    <property type="component" value="Unassembled WGS sequence"/>
</dbReference>
<dbReference type="Pfam" id="PF18962">
    <property type="entry name" value="Por_Secre_tail"/>
    <property type="match status" value="1"/>
</dbReference>
<dbReference type="AlphaFoldDB" id="A0A7V0T4P6"/>
<evidence type="ECO:0000259" key="1">
    <source>
        <dbReference type="Pfam" id="PF18962"/>
    </source>
</evidence>
<reference evidence="2" key="1">
    <citation type="journal article" date="2020" name="mSystems">
        <title>Genome- and Community-Level Interaction Insights into Carbon Utilization and Element Cycling Functions of Hydrothermarchaeota in Hydrothermal Sediment.</title>
        <authorList>
            <person name="Zhou Z."/>
            <person name="Liu Y."/>
            <person name="Xu W."/>
            <person name="Pan J."/>
            <person name="Luo Z.H."/>
            <person name="Li M."/>
        </authorList>
    </citation>
    <scope>NUCLEOTIDE SEQUENCE [LARGE SCALE GENOMIC DNA]</scope>
    <source>
        <strain evidence="2">SpSt-1182</strain>
    </source>
</reference>
<accession>A0A7V0T4P6</accession>
<feature type="domain" description="Secretion system C-terminal sorting" evidence="1">
    <location>
        <begin position="44"/>
        <end position="119"/>
    </location>
</feature>
<evidence type="ECO:0000313" key="2">
    <source>
        <dbReference type="EMBL" id="HDQ99117.1"/>
    </source>
</evidence>
<proteinExistence type="predicted"/>
<dbReference type="InterPro" id="IPR026444">
    <property type="entry name" value="Secre_tail"/>
</dbReference>